<sequence>MISSGTVIGTYIALCLVKTSIPELIAFFHSFAGLVATLIGFENFRHMINASILDISAISMVCYTVDMGFTLDFVQLSLGATLSGLLGVHLIMTNGGADISIVISMLNSYSGCATAESGFMLSNLSLLFSVLGYGMAAGKAQHAVAAITKLLRKHGCNFRVAVNQVAGRLSGHMNVILGGALAPYDIVLEIDEINKDFRATDVSIVL</sequence>
<dbReference type="PANTHER" id="PTHR44758:SF1">
    <property type="entry name" value="NAD(P) TRANSHYDROGENASE SUBUNIT BETA"/>
    <property type="match status" value="1"/>
</dbReference>
<evidence type="ECO:0000313" key="12">
    <source>
        <dbReference type="EMBL" id="KAA6401617.1"/>
    </source>
</evidence>
<keyword evidence="5" id="KW-1278">Translocase</keyword>
<gene>
    <name evidence="12" type="ORF">EZS28_002859</name>
</gene>
<dbReference type="SUPFAM" id="SSF52467">
    <property type="entry name" value="DHS-like NAD/FAD-binding domain"/>
    <property type="match status" value="1"/>
</dbReference>
<feature type="transmembrane region" description="Helical" evidence="10">
    <location>
        <begin position="118"/>
        <end position="136"/>
    </location>
</feature>
<dbReference type="InterPro" id="IPR034300">
    <property type="entry name" value="PNTB-like"/>
</dbReference>
<evidence type="ECO:0000256" key="1">
    <source>
        <dbReference type="ARBA" id="ARBA00004141"/>
    </source>
</evidence>
<evidence type="ECO:0000256" key="4">
    <source>
        <dbReference type="ARBA" id="ARBA00022857"/>
    </source>
</evidence>
<evidence type="ECO:0000256" key="6">
    <source>
        <dbReference type="ARBA" id="ARBA00022989"/>
    </source>
</evidence>
<evidence type="ECO:0000256" key="9">
    <source>
        <dbReference type="ARBA" id="ARBA00048202"/>
    </source>
</evidence>
<evidence type="ECO:0000259" key="11">
    <source>
        <dbReference type="Pfam" id="PF02233"/>
    </source>
</evidence>
<feature type="domain" description="NADP transhydrogenase beta-like" evidence="11">
    <location>
        <begin position="45"/>
        <end position="127"/>
    </location>
</feature>
<dbReference type="GO" id="GO:0016020">
    <property type="term" value="C:membrane"/>
    <property type="evidence" value="ECO:0007669"/>
    <property type="project" value="UniProtKB-SubCell"/>
</dbReference>
<comment type="subcellular location">
    <subcellularLocation>
        <location evidence="1">Membrane</location>
        <topology evidence="1">Multi-pass membrane protein</topology>
    </subcellularLocation>
</comment>
<keyword evidence="8 10" id="KW-0472">Membrane</keyword>
<comment type="caution">
    <text evidence="12">The sequence shown here is derived from an EMBL/GenBank/DDBJ whole genome shotgun (WGS) entry which is preliminary data.</text>
</comment>
<protein>
    <recommendedName>
        <fullName evidence="2">proton-translocating NAD(P)(+) transhydrogenase</fullName>
        <ecNumber evidence="2">7.1.1.1</ecNumber>
    </recommendedName>
</protein>
<evidence type="ECO:0000256" key="8">
    <source>
        <dbReference type="ARBA" id="ARBA00023136"/>
    </source>
</evidence>
<dbReference type="PANTHER" id="PTHR44758">
    <property type="entry name" value="NAD(P) TRANSHYDROGENASE SUBUNIT BETA"/>
    <property type="match status" value="1"/>
</dbReference>
<dbReference type="EC" id="7.1.1.1" evidence="2"/>
<feature type="transmembrane region" description="Helical" evidence="10">
    <location>
        <begin position="86"/>
        <end position="106"/>
    </location>
</feature>
<name>A0A5J4X2R3_9EUKA</name>
<proteinExistence type="predicted"/>
<evidence type="ECO:0000256" key="5">
    <source>
        <dbReference type="ARBA" id="ARBA00022967"/>
    </source>
</evidence>
<dbReference type="Proteomes" id="UP000324800">
    <property type="component" value="Unassembled WGS sequence"/>
</dbReference>
<evidence type="ECO:0000313" key="13">
    <source>
        <dbReference type="Proteomes" id="UP000324800"/>
    </source>
</evidence>
<feature type="transmembrane region" description="Helical" evidence="10">
    <location>
        <begin position="53"/>
        <end position="74"/>
    </location>
</feature>
<evidence type="ECO:0000256" key="10">
    <source>
        <dbReference type="SAM" id="Phobius"/>
    </source>
</evidence>
<dbReference type="OrthoDB" id="37244at2759"/>
<dbReference type="Gene3D" id="3.40.50.1220">
    <property type="entry name" value="TPP-binding domain"/>
    <property type="match status" value="1"/>
</dbReference>
<dbReference type="GO" id="GO:0008750">
    <property type="term" value="F:proton-translocating NAD(P)+ transhydrogenase activity"/>
    <property type="evidence" value="ECO:0007669"/>
    <property type="project" value="UniProtKB-EC"/>
</dbReference>
<evidence type="ECO:0000256" key="2">
    <source>
        <dbReference type="ARBA" id="ARBA00012943"/>
    </source>
</evidence>
<keyword evidence="3 10" id="KW-0812">Transmembrane</keyword>
<evidence type="ECO:0000256" key="3">
    <source>
        <dbReference type="ARBA" id="ARBA00022692"/>
    </source>
</evidence>
<dbReference type="EMBL" id="SNRW01000363">
    <property type="protein sequence ID" value="KAA6401617.1"/>
    <property type="molecule type" value="Genomic_DNA"/>
</dbReference>
<comment type="catalytic activity">
    <reaction evidence="9">
        <text>NAD(+) + NADPH + H(+)(in) = NADH + NADP(+) + H(+)(out)</text>
        <dbReference type="Rhea" id="RHEA:47992"/>
        <dbReference type="ChEBI" id="CHEBI:15378"/>
        <dbReference type="ChEBI" id="CHEBI:57540"/>
        <dbReference type="ChEBI" id="CHEBI:57783"/>
        <dbReference type="ChEBI" id="CHEBI:57945"/>
        <dbReference type="ChEBI" id="CHEBI:58349"/>
        <dbReference type="EC" id="7.1.1.1"/>
    </reaction>
</comment>
<reference evidence="12 13" key="1">
    <citation type="submission" date="2019-03" db="EMBL/GenBank/DDBJ databases">
        <title>Single cell metagenomics reveals metabolic interactions within the superorganism composed of flagellate Streblomastix strix and complex community of Bacteroidetes bacteria on its surface.</title>
        <authorList>
            <person name="Treitli S.C."/>
            <person name="Kolisko M."/>
            <person name="Husnik F."/>
            <person name="Keeling P."/>
            <person name="Hampl V."/>
        </authorList>
    </citation>
    <scope>NUCLEOTIDE SEQUENCE [LARGE SCALE GENOMIC DNA]</scope>
    <source>
        <strain evidence="12">ST1C</strain>
    </source>
</reference>
<feature type="domain" description="NADP transhydrogenase beta-like" evidence="11">
    <location>
        <begin position="130"/>
        <end position="205"/>
    </location>
</feature>
<dbReference type="Pfam" id="PF02233">
    <property type="entry name" value="PNTB"/>
    <property type="match status" value="2"/>
</dbReference>
<keyword evidence="6 10" id="KW-1133">Transmembrane helix</keyword>
<accession>A0A5J4X2R3</accession>
<dbReference type="InterPro" id="IPR029035">
    <property type="entry name" value="DHS-like_NAD/FAD-binding_dom"/>
</dbReference>
<evidence type="ECO:0000256" key="7">
    <source>
        <dbReference type="ARBA" id="ARBA00023027"/>
    </source>
</evidence>
<keyword evidence="4" id="KW-0521">NADP</keyword>
<dbReference type="AlphaFoldDB" id="A0A5J4X2R3"/>
<organism evidence="12 13">
    <name type="scientific">Streblomastix strix</name>
    <dbReference type="NCBI Taxonomy" id="222440"/>
    <lineage>
        <taxon>Eukaryota</taxon>
        <taxon>Metamonada</taxon>
        <taxon>Preaxostyla</taxon>
        <taxon>Oxymonadida</taxon>
        <taxon>Streblomastigidae</taxon>
        <taxon>Streblomastix</taxon>
    </lineage>
</organism>
<feature type="transmembrane region" description="Helical" evidence="10">
    <location>
        <begin position="24"/>
        <end position="41"/>
    </location>
</feature>
<keyword evidence="7" id="KW-0520">NAD</keyword>